<dbReference type="InterPro" id="IPR036412">
    <property type="entry name" value="HAD-like_sf"/>
</dbReference>
<gene>
    <name evidence="5" type="ORF">CLG96_10595</name>
</gene>
<comment type="caution">
    <text evidence="5">The sequence shown here is derived from an EMBL/GenBank/DDBJ whole genome shotgun (WGS) entry which is preliminary data.</text>
</comment>
<dbReference type="PANTHER" id="PTHR43344">
    <property type="entry name" value="PHOSPHOSERINE PHOSPHATASE"/>
    <property type="match status" value="1"/>
</dbReference>
<name>A0A2T5FXM2_9SPHN</name>
<keyword evidence="3" id="KW-0460">Magnesium</keyword>
<keyword evidence="4" id="KW-1133">Transmembrane helix</keyword>
<accession>A0A2T5FXM2</accession>
<sequence>MTDLAIYDMDRTITRTGTYTPFLLHAARRLAPWRLLLAPAAFGAMVAYAAKLIDRKRLKEINHSLLLGDHLPAAALRPVTAAFAELIWKTNIHPGALTQIEEDRAAGRRLVLATASYRLYVEAIAAKLGFDDVIATNSLYGLDDRIRAKVDGENCYGPAKLRMIEAWLAAQGIERGAARIRFYSDHVSDAPVLEWADEPFAVNASARLRRLAGERGWPLVNWGL</sequence>
<dbReference type="InterPro" id="IPR023214">
    <property type="entry name" value="HAD_sf"/>
</dbReference>
<dbReference type="SUPFAM" id="SSF56784">
    <property type="entry name" value="HAD-like"/>
    <property type="match status" value="1"/>
</dbReference>
<keyword evidence="1" id="KW-0479">Metal-binding</keyword>
<dbReference type="Gene3D" id="3.40.50.1000">
    <property type="entry name" value="HAD superfamily/HAD-like"/>
    <property type="match status" value="1"/>
</dbReference>
<dbReference type="RefSeq" id="WP_107967858.1">
    <property type="nucleotide sequence ID" value="NZ_NWBU01000009.1"/>
</dbReference>
<dbReference type="InterPro" id="IPR006385">
    <property type="entry name" value="HAD_hydro_SerB1"/>
</dbReference>
<evidence type="ECO:0000313" key="5">
    <source>
        <dbReference type="EMBL" id="PTQ10834.1"/>
    </source>
</evidence>
<keyword evidence="4" id="KW-0812">Transmembrane</keyword>
<evidence type="ECO:0000256" key="4">
    <source>
        <dbReference type="SAM" id="Phobius"/>
    </source>
</evidence>
<dbReference type="InterPro" id="IPR050582">
    <property type="entry name" value="HAD-like_SerB"/>
</dbReference>
<evidence type="ECO:0000256" key="3">
    <source>
        <dbReference type="ARBA" id="ARBA00022842"/>
    </source>
</evidence>
<dbReference type="EMBL" id="NWBU01000009">
    <property type="protein sequence ID" value="PTQ10834.1"/>
    <property type="molecule type" value="Genomic_DNA"/>
</dbReference>
<keyword evidence="6" id="KW-1185">Reference proteome</keyword>
<dbReference type="Proteomes" id="UP000244162">
    <property type="component" value="Unassembled WGS sequence"/>
</dbReference>
<dbReference type="NCBIfam" id="TIGR01488">
    <property type="entry name" value="HAD-SF-IB"/>
    <property type="match status" value="1"/>
</dbReference>
<evidence type="ECO:0000313" key="6">
    <source>
        <dbReference type="Proteomes" id="UP000244162"/>
    </source>
</evidence>
<protein>
    <submittedName>
        <fullName evidence="5">HAD-IB family hydrolase</fullName>
    </submittedName>
</protein>
<reference evidence="5 6" key="1">
    <citation type="submission" date="2017-09" db="EMBL/GenBank/DDBJ databases">
        <title>Sphingomonas panjinensis sp.nov., isolated from oil-contaminated soil.</title>
        <authorList>
            <person name="Wang L."/>
            <person name="Chen L."/>
        </authorList>
    </citation>
    <scope>NUCLEOTIDE SEQUENCE [LARGE SCALE GENOMIC DNA]</scope>
    <source>
        <strain evidence="5 6">FW-11</strain>
    </source>
</reference>
<evidence type="ECO:0000256" key="1">
    <source>
        <dbReference type="ARBA" id="ARBA00022723"/>
    </source>
</evidence>
<dbReference type="GO" id="GO:0016787">
    <property type="term" value="F:hydrolase activity"/>
    <property type="evidence" value="ECO:0007669"/>
    <property type="project" value="UniProtKB-KW"/>
</dbReference>
<dbReference type="PANTHER" id="PTHR43344:SF13">
    <property type="entry name" value="PHOSPHATASE RV3661-RELATED"/>
    <property type="match status" value="1"/>
</dbReference>
<dbReference type="GO" id="GO:0046872">
    <property type="term" value="F:metal ion binding"/>
    <property type="evidence" value="ECO:0007669"/>
    <property type="project" value="UniProtKB-KW"/>
</dbReference>
<keyword evidence="4" id="KW-0472">Membrane</keyword>
<dbReference type="Pfam" id="PF12710">
    <property type="entry name" value="HAD"/>
    <property type="match status" value="1"/>
</dbReference>
<keyword evidence="2 5" id="KW-0378">Hydrolase</keyword>
<feature type="transmembrane region" description="Helical" evidence="4">
    <location>
        <begin position="31"/>
        <end position="50"/>
    </location>
</feature>
<organism evidence="5 6">
    <name type="scientific">Sphingomonas oleivorans</name>
    <dbReference type="NCBI Taxonomy" id="1735121"/>
    <lineage>
        <taxon>Bacteria</taxon>
        <taxon>Pseudomonadati</taxon>
        <taxon>Pseudomonadota</taxon>
        <taxon>Alphaproteobacteria</taxon>
        <taxon>Sphingomonadales</taxon>
        <taxon>Sphingomonadaceae</taxon>
        <taxon>Sphingomonas</taxon>
    </lineage>
</organism>
<proteinExistence type="predicted"/>
<dbReference type="NCBIfam" id="TIGR01490">
    <property type="entry name" value="HAD-SF-IB-hyp1"/>
    <property type="match status" value="1"/>
</dbReference>
<dbReference type="OrthoDB" id="7739434at2"/>
<dbReference type="Gene3D" id="1.20.1440.100">
    <property type="entry name" value="SG protein - dephosphorylation function"/>
    <property type="match status" value="1"/>
</dbReference>
<dbReference type="AlphaFoldDB" id="A0A2T5FXM2"/>
<evidence type="ECO:0000256" key="2">
    <source>
        <dbReference type="ARBA" id="ARBA00022801"/>
    </source>
</evidence>